<name>A0ABR7M3E0_9BACT</name>
<dbReference type="Gene3D" id="3.40.710.10">
    <property type="entry name" value="DD-peptidase/beta-lactamase superfamily"/>
    <property type="match status" value="1"/>
</dbReference>
<sequence>METFQIPGASVAILKHGQIIYTNGYGFANLELRVPAKPETSYLIGSVTKTFTAAAAMILWEEGRFNLDDIIGDYLPHLPHHWKPVTIRQLLHHTSGIVTNLGKADSLCKFNFDCDNYTRANVIQETACLPLSFEPGTKWEYSGRGYYVLGMLIEKLSGKTFSEFLKERIFTPLGMSETGMINYDIIVPNRASGYVVGEYGLQNSPQMNPEVELSDGGLISTALDLAKWDASFYTERILKRSTIDLMWSNARLKDNTIVSSYGIGFGLTPYKGHKRVGHTGDIPGFSSCITRFTNQNITVIILTNITNSRLNIGKLGNEIAACYWARKI</sequence>
<dbReference type="PANTHER" id="PTHR46825:SF9">
    <property type="entry name" value="BETA-LACTAMASE-RELATED DOMAIN-CONTAINING PROTEIN"/>
    <property type="match status" value="1"/>
</dbReference>
<keyword evidence="3" id="KW-1185">Reference proteome</keyword>
<dbReference type="Proteomes" id="UP000765802">
    <property type="component" value="Unassembled WGS sequence"/>
</dbReference>
<evidence type="ECO:0000313" key="3">
    <source>
        <dbReference type="Proteomes" id="UP000765802"/>
    </source>
</evidence>
<evidence type="ECO:0000313" key="2">
    <source>
        <dbReference type="EMBL" id="MBC6489540.1"/>
    </source>
</evidence>
<reference evidence="2 3" key="1">
    <citation type="submission" date="2016-07" db="EMBL/GenBank/DDBJ databases">
        <title>Genome analysis of Flavihumibacter stibioxidans YS-17.</title>
        <authorList>
            <person name="Shi K."/>
            <person name="Han Y."/>
            <person name="Wang G."/>
        </authorList>
    </citation>
    <scope>NUCLEOTIDE SEQUENCE [LARGE SCALE GENOMIC DNA]</scope>
    <source>
        <strain evidence="2 3">YS-17</strain>
    </source>
</reference>
<accession>A0ABR7M3E0</accession>
<dbReference type="SUPFAM" id="SSF56601">
    <property type="entry name" value="beta-lactamase/transpeptidase-like"/>
    <property type="match status" value="1"/>
</dbReference>
<gene>
    <name evidence="2" type="ORF">BC349_01060</name>
</gene>
<proteinExistence type="predicted"/>
<dbReference type="EMBL" id="MBUA01000001">
    <property type="protein sequence ID" value="MBC6489540.1"/>
    <property type="molecule type" value="Genomic_DNA"/>
</dbReference>
<organism evidence="2 3">
    <name type="scientific">Flavihumibacter stibioxidans</name>
    <dbReference type="NCBI Taxonomy" id="1834163"/>
    <lineage>
        <taxon>Bacteria</taxon>
        <taxon>Pseudomonadati</taxon>
        <taxon>Bacteroidota</taxon>
        <taxon>Chitinophagia</taxon>
        <taxon>Chitinophagales</taxon>
        <taxon>Chitinophagaceae</taxon>
        <taxon>Flavihumibacter</taxon>
    </lineage>
</organism>
<feature type="domain" description="Beta-lactamase-related" evidence="1">
    <location>
        <begin position="5"/>
        <end position="308"/>
    </location>
</feature>
<dbReference type="Pfam" id="PF00144">
    <property type="entry name" value="Beta-lactamase"/>
    <property type="match status" value="1"/>
</dbReference>
<dbReference type="InterPro" id="IPR012338">
    <property type="entry name" value="Beta-lactam/transpept-like"/>
</dbReference>
<protein>
    <recommendedName>
        <fullName evidence="1">Beta-lactamase-related domain-containing protein</fullName>
    </recommendedName>
</protein>
<dbReference type="PANTHER" id="PTHR46825">
    <property type="entry name" value="D-ALANYL-D-ALANINE-CARBOXYPEPTIDASE/ENDOPEPTIDASE AMPH"/>
    <property type="match status" value="1"/>
</dbReference>
<comment type="caution">
    <text evidence="2">The sequence shown here is derived from an EMBL/GenBank/DDBJ whole genome shotgun (WGS) entry which is preliminary data.</text>
</comment>
<dbReference type="InterPro" id="IPR001466">
    <property type="entry name" value="Beta-lactam-related"/>
</dbReference>
<evidence type="ECO:0000259" key="1">
    <source>
        <dbReference type="Pfam" id="PF00144"/>
    </source>
</evidence>
<dbReference type="InterPro" id="IPR050491">
    <property type="entry name" value="AmpC-like"/>
</dbReference>